<organism evidence="1 2">
    <name type="scientific">Phanerochaete carnosa (strain HHB-10118-sp)</name>
    <name type="common">White-rot fungus</name>
    <name type="synonym">Peniophora carnosa</name>
    <dbReference type="NCBI Taxonomy" id="650164"/>
    <lineage>
        <taxon>Eukaryota</taxon>
        <taxon>Fungi</taxon>
        <taxon>Dikarya</taxon>
        <taxon>Basidiomycota</taxon>
        <taxon>Agaricomycotina</taxon>
        <taxon>Agaricomycetes</taxon>
        <taxon>Polyporales</taxon>
        <taxon>Phanerochaetaceae</taxon>
        <taxon>Phanerochaete</taxon>
    </lineage>
</organism>
<name>K5W1J2_PHACS</name>
<reference evidence="1 2" key="1">
    <citation type="journal article" date="2012" name="BMC Genomics">
        <title>Comparative genomics of the white-rot fungi, Phanerochaete carnosa and P. chrysosporium, to elucidate the genetic basis of the distinct wood types they colonize.</title>
        <authorList>
            <person name="Suzuki H."/>
            <person name="MacDonald J."/>
            <person name="Syed K."/>
            <person name="Salamov A."/>
            <person name="Hori C."/>
            <person name="Aerts A."/>
            <person name="Henrissat B."/>
            <person name="Wiebenga A."/>
            <person name="vanKuyk P.A."/>
            <person name="Barry K."/>
            <person name="Lindquist E."/>
            <person name="LaButti K."/>
            <person name="Lapidus A."/>
            <person name="Lucas S."/>
            <person name="Coutinho P."/>
            <person name="Gong Y."/>
            <person name="Samejima M."/>
            <person name="Mahadevan R."/>
            <person name="Abou-Zaid M."/>
            <person name="de Vries R.P."/>
            <person name="Igarashi K."/>
            <person name="Yadav J.S."/>
            <person name="Grigoriev I.V."/>
            <person name="Master E.R."/>
        </authorList>
    </citation>
    <scope>NUCLEOTIDE SEQUENCE [LARGE SCALE GENOMIC DNA]</scope>
    <source>
        <strain evidence="1 2">HHB-10118-sp</strain>
    </source>
</reference>
<accession>K5W1J2</accession>
<dbReference type="HOGENOM" id="CLU_2184893_0_0_1"/>
<dbReference type="Gene3D" id="2.130.10.10">
    <property type="entry name" value="YVTN repeat-like/Quinoprotein amine dehydrogenase"/>
    <property type="match status" value="1"/>
</dbReference>
<sequence>MHVQAPDLRVQPLHTPSRLHEALAFSKDGSRLLVASGTASRITLWDIQAGSQAGSILVDIAPNATFLGGYDGGDRAENIAFSSTERFFVTDATMGAISSQRRSRSASQG</sequence>
<dbReference type="SUPFAM" id="SSF50952">
    <property type="entry name" value="Soluble quinoprotein glucose dehydrogenase"/>
    <property type="match status" value="1"/>
</dbReference>
<gene>
    <name evidence="1" type="ORF">PHACADRAFT_198805</name>
</gene>
<dbReference type="AlphaFoldDB" id="K5W1J2"/>
<evidence type="ECO:0000313" key="2">
    <source>
        <dbReference type="Proteomes" id="UP000008370"/>
    </source>
</evidence>
<protein>
    <submittedName>
        <fullName evidence="1">Uncharacterized protein</fullName>
    </submittedName>
</protein>
<dbReference type="InterPro" id="IPR015943">
    <property type="entry name" value="WD40/YVTN_repeat-like_dom_sf"/>
</dbReference>
<dbReference type="EMBL" id="JH930475">
    <property type="protein sequence ID" value="EKM52759.1"/>
    <property type="molecule type" value="Genomic_DNA"/>
</dbReference>
<evidence type="ECO:0000313" key="1">
    <source>
        <dbReference type="EMBL" id="EKM52759.1"/>
    </source>
</evidence>
<dbReference type="GeneID" id="18911365"/>
<dbReference type="Proteomes" id="UP000008370">
    <property type="component" value="Unassembled WGS sequence"/>
</dbReference>
<keyword evidence="2" id="KW-1185">Reference proteome</keyword>
<proteinExistence type="predicted"/>
<dbReference type="InParanoid" id="K5W1J2"/>
<dbReference type="KEGG" id="pco:PHACADRAFT_198805"/>
<dbReference type="RefSeq" id="XP_007399093.1">
    <property type="nucleotide sequence ID" value="XM_007399031.1"/>
</dbReference>
<dbReference type="InterPro" id="IPR011041">
    <property type="entry name" value="Quinoprot_gluc/sorb_DH_b-prop"/>
</dbReference>